<dbReference type="InterPro" id="IPR036942">
    <property type="entry name" value="Beta-barrel_TonB_sf"/>
</dbReference>
<evidence type="ECO:0000256" key="12">
    <source>
        <dbReference type="SAM" id="MobiDB-lite"/>
    </source>
</evidence>
<dbReference type="InterPro" id="IPR012910">
    <property type="entry name" value="Plug_dom"/>
</dbReference>
<keyword evidence="5" id="KW-0812">Transmembrane</keyword>
<evidence type="ECO:0000256" key="11">
    <source>
        <dbReference type="RuleBase" id="RU003357"/>
    </source>
</evidence>
<dbReference type="EMBL" id="JBHUEL010000001">
    <property type="protein sequence ID" value="MFD1765301.1"/>
    <property type="molecule type" value="Genomic_DNA"/>
</dbReference>
<dbReference type="Proteomes" id="UP001597215">
    <property type="component" value="Unassembled WGS sequence"/>
</dbReference>
<keyword evidence="10" id="KW-0998">Cell outer membrane</keyword>
<comment type="subcellular location">
    <subcellularLocation>
        <location evidence="1">Cell outer membrane</location>
        <topology evidence="1">Multi-pass membrane protein</topology>
    </subcellularLocation>
</comment>
<organism evidence="15 16">
    <name type="scientific">Sphingorhabdus buctiana</name>
    <dbReference type="NCBI Taxonomy" id="1508805"/>
    <lineage>
        <taxon>Bacteria</taxon>
        <taxon>Pseudomonadati</taxon>
        <taxon>Pseudomonadota</taxon>
        <taxon>Alphaproteobacteria</taxon>
        <taxon>Sphingomonadales</taxon>
        <taxon>Sphingomonadaceae</taxon>
        <taxon>Sphingorhabdus</taxon>
    </lineage>
</organism>
<evidence type="ECO:0000259" key="13">
    <source>
        <dbReference type="Pfam" id="PF00593"/>
    </source>
</evidence>
<dbReference type="Pfam" id="PF00593">
    <property type="entry name" value="TonB_dep_Rec_b-barrel"/>
    <property type="match status" value="1"/>
</dbReference>
<keyword evidence="4" id="KW-0410">Iron transport</keyword>
<dbReference type="InterPro" id="IPR039426">
    <property type="entry name" value="TonB-dep_rcpt-like"/>
</dbReference>
<feature type="region of interest" description="Disordered" evidence="12">
    <location>
        <begin position="28"/>
        <end position="53"/>
    </location>
</feature>
<keyword evidence="2" id="KW-0813">Transport</keyword>
<keyword evidence="16" id="KW-1185">Reference proteome</keyword>
<comment type="caution">
    <text evidence="15">The sequence shown here is derived from an EMBL/GenBank/DDBJ whole genome shotgun (WGS) entry which is preliminary data.</text>
</comment>
<evidence type="ECO:0000256" key="8">
    <source>
        <dbReference type="ARBA" id="ARBA00023077"/>
    </source>
</evidence>
<feature type="domain" description="TonB-dependent receptor plug" evidence="14">
    <location>
        <begin position="94"/>
        <end position="178"/>
    </location>
</feature>
<dbReference type="Gene3D" id="2.40.170.20">
    <property type="entry name" value="TonB-dependent receptor, beta-barrel domain"/>
    <property type="match status" value="1"/>
</dbReference>
<feature type="domain" description="TonB-dependent receptor-like beta-barrel" evidence="13">
    <location>
        <begin position="230"/>
        <end position="675"/>
    </location>
</feature>
<evidence type="ECO:0000256" key="4">
    <source>
        <dbReference type="ARBA" id="ARBA00022496"/>
    </source>
</evidence>
<comment type="similarity">
    <text evidence="11">Belongs to the TonB-dependent receptor family.</text>
</comment>
<name>A0ABW4M8C7_9SPHN</name>
<keyword evidence="8 11" id="KW-0798">TonB box</keyword>
<evidence type="ECO:0000313" key="16">
    <source>
        <dbReference type="Proteomes" id="UP001597215"/>
    </source>
</evidence>
<evidence type="ECO:0000256" key="6">
    <source>
        <dbReference type="ARBA" id="ARBA00023004"/>
    </source>
</evidence>
<keyword evidence="9 11" id="KW-0472">Membrane</keyword>
<keyword evidence="3" id="KW-1134">Transmembrane beta strand</keyword>
<protein>
    <submittedName>
        <fullName evidence="15">TonB-dependent receptor</fullName>
    </submittedName>
</protein>
<dbReference type="SUPFAM" id="SSF56935">
    <property type="entry name" value="Porins"/>
    <property type="match status" value="1"/>
</dbReference>
<evidence type="ECO:0000313" key="15">
    <source>
        <dbReference type="EMBL" id="MFD1765301.1"/>
    </source>
</evidence>
<keyword evidence="7" id="KW-0406">Ion transport</keyword>
<keyword evidence="6" id="KW-0408">Iron</keyword>
<accession>A0ABW4M8C7</accession>
<evidence type="ECO:0000256" key="5">
    <source>
        <dbReference type="ARBA" id="ARBA00022692"/>
    </source>
</evidence>
<evidence type="ECO:0000256" key="2">
    <source>
        <dbReference type="ARBA" id="ARBA00022448"/>
    </source>
</evidence>
<reference evidence="16" key="1">
    <citation type="journal article" date="2019" name="Int. J. Syst. Evol. Microbiol.">
        <title>The Global Catalogue of Microorganisms (GCM) 10K type strain sequencing project: providing services to taxonomists for standard genome sequencing and annotation.</title>
        <authorList>
            <consortium name="The Broad Institute Genomics Platform"/>
            <consortium name="The Broad Institute Genome Sequencing Center for Infectious Disease"/>
            <person name="Wu L."/>
            <person name="Ma J."/>
        </authorList>
    </citation>
    <scope>NUCLEOTIDE SEQUENCE [LARGE SCALE GENOMIC DNA]</scope>
    <source>
        <strain evidence="16">CGMCC 1.12449</strain>
    </source>
</reference>
<evidence type="ECO:0000256" key="9">
    <source>
        <dbReference type="ARBA" id="ARBA00023136"/>
    </source>
</evidence>
<sequence length="713" mass="77733">MLKASGLTFVIVDTRTVRIVAMPAQRLRPTKAIPKPKPRAKPNPPADRAPEPLAEPKEIVVTASKQGQPLSRYPGTARVEQIGAPGLNAERGTAALVGRLPELSSTNLGPGRNKLFIRGISDSSFSGPTQSTVGLYLGDMRLTYNAPDPDLRFYDVERIEIIEGPQGTLYGAGVLGGIVRIMPNRPDLENFEARASLGSTHTYRGARGYDAEGMINVPLWKDRVALRIVGYEQVEGGYIDNPQLGQRNTNRTTIDGARISLEIDPGDDWRLSAMGVIQNLDTGDGQYAQRGLPKLSHNAAISQPHDNDFRGLNVVIGKSWRDFELTSSFSIINHILDERFDPARVAGPGTAFDRMSRYKMLVHETRLSSRPGAWISWVGGIGYTDSRDRTEQFLGALPDPPRISSVQSEKSEIALFGEATVPVSQRLSITGGSRIVRAQVSGEILGNEAEPTRRQWRVLPTAALSWRPHGRLQAFARVQTGFRSGGIAIDPAGSTNRFQSDQIYTVEGGVRFGDAAPLSGTPISGSAAIFHTGWSDIQADLLDAIGLPTTLNIGHGHIDGVQAAINWRPDQELSFEGAAFVNQSRLDSPSAELMGLDNIPLPNIPRYGGRLSARWARKLSDDLTFQTDAIMRYRSGSNVGTLPPLLLEQGEYVETDLAALLRSENWQLTLDITNVFNARKNSFAFGNPFTASLGDQITPLRPRSLRVGISFGF</sequence>
<dbReference type="PANTHER" id="PTHR32552">
    <property type="entry name" value="FERRICHROME IRON RECEPTOR-RELATED"/>
    <property type="match status" value="1"/>
</dbReference>
<evidence type="ECO:0000259" key="14">
    <source>
        <dbReference type="Pfam" id="PF07715"/>
    </source>
</evidence>
<proteinExistence type="inferred from homology"/>
<evidence type="ECO:0000256" key="7">
    <source>
        <dbReference type="ARBA" id="ARBA00023065"/>
    </source>
</evidence>
<evidence type="ECO:0000256" key="1">
    <source>
        <dbReference type="ARBA" id="ARBA00004571"/>
    </source>
</evidence>
<dbReference type="PANTHER" id="PTHR32552:SF81">
    <property type="entry name" value="TONB-DEPENDENT OUTER MEMBRANE RECEPTOR"/>
    <property type="match status" value="1"/>
</dbReference>
<dbReference type="Pfam" id="PF07715">
    <property type="entry name" value="Plug"/>
    <property type="match status" value="1"/>
</dbReference>
<dbReference type="InterPro" id="IPR000531">
    <property type="entry name" value="Beta-barrel_TonB"/>
</dbReference>
<keyword evidence="15" id="KW-0675">Receptor</keyword>
<evidence type="ECO:0000256" key="3">
    <source>
        <dbReference type="ARBA" id="ARBA00022452"/>
    </source>
</evidence>
<gene>
    <name evidence="15" type="ORF">ACFSAG_00395</name>
</gene>
<evidence type="ECO:0000256" key="10">
    <source>
        <dbReference type="ARBA" id="ARBA00023237"/>
    </source>
</evidence>